<dbReference type="PANTHER" id="PTHR15082">
    <property type="entry name" value="NADH-UBIQUINONE OXIDOREDUCTASE B12 SUBUNIT"/>
    <property type="match status" value="1"/>
</dbReference>
<reference evidence="15 16" key="1">
    <citation type="journal article" date="2015" name="Genome Biol. Evol.">
        <title>The genome of winter moth (Operophtera brumata) provides a genomic perspective on sexual dimorphism and phenology.</title>
        <authorList>
            <person name="Derks M.F."/>
            <person name="Smit S."/>
            <person name="Salis L."/>
            <person name="Schijlen E."/>
            <person name="Bossers A."/>
            <person name="Mateman C."/>
            <person name="Pijl A.S."/>
            <person name="de Ridder D."/>
            <person name="Groenen M.A."/>
            <person name="Visser M.E."/>
            <person name="Megens H.J."/>
        </authorList>
    </citation>
    <scope>NUCLEOTIDE SEQUENCE [LARGE SCALE GENOMIC DNA]</scope>
    <source>
        <strain evidence="15">WM2013NL</strain>
        <tissue evidence="15">Head and thorax</tissue>
    </source>
</reference>
<evidence type="ECO:0000256" key="11">
    <source>
        <dbReference type="ARBA" id="ARBA00023128"/>
    </source>
</evidence>
<dbReference type="AlphaFoldDB" id="A0A0L7KWG6"/>
<comment type="caution">
    <text evidence="15">The sequence shown here is derived from an EMBL/GenBank/DDBJ whole genome shotgun (WGS) entry which is preliminary data.</text>
</comment>
<evidence type="ECO:0000256" key="3">
    <source>
        <dbReference type="ARBA" id="ARBA00005667"/>
    </source>
</evidence>
<evidence type="ECO:0000256" key="6">
    <source>
        <dbReference type="ARBA" id="ARBA00022660"/>
    </source>
</evidence>
<evidence type="ECO:0000313" key="15">
    <source>
        <dbReference type="EMBL" id="KOB67607.1"/>
    </source>
</evidence>
<gene>
    <name evidence="15" type="ORF">OBRU01_19527</name>
</gene>
<sequence length="104" mass="11407">MVSAMGGHGHGPPYEVPPYTQFCHKGIPQLEQLEKALCEKGLKDPWIRNEAWRYHPGFGTKWQRANKTFFRGLPLGLGLAILTVGLERVLGGSDGGHGHGHDGH</sequence>
<evidence type="ECO:0000256" key="12">
    <source>
        <dbReference type="ARBA" id="ARBA00023136"/>
    </source>
</evidence>
<keyword evidence="5" id="KW-0813">Transport</keyword>
<accession>A0A0L7KWG6</accession>
<comment type="similarity">
    <text evidence="3">Belongs to the complex I NDUFB3 subunit family.</text>
</comment>
<dbReference type="Proteomes" id="UP000037510">
    <property type="component" value="Unassembled WGS sequence"/>
</dbReference>
<dbReference type="PANTHER" id="PTHR15082:SF2">
    <property type="entry name" value="NADH DEHYDROGENASE [UBIQUINONE] 1 BETA SUBCOMPLEX SUBUNIT 3"/>
    <property type="match status" value="1"/>
</dbReference>
<name>A0A0L7KWG6_OPEBR</name>
<comment type="function">
    <text evidence="1">Accessory subunit of the mitochondrial membrane respiratory chain NADH dehydrogenase (Complex I), that is believed not to be involved in catalysis. Complex I functions in the transfer of electrons from NADH to the respiratory chain. The immediate electron acceptor for the enzyme is believed to be ubiquinone.</text>
</comment>
<keyword evidence="16" id="KW-1185">Reference proteome</keyword>
<evidence type="ECO:0000256" key="1">
    <source>
        <dbReference type="ARBA" id="ARBA00003195"/>
    </source>
</evidence>
<dbReference type="GO" id="GO:0032981">
    <property type="term" value="P:mitochondrial respiratory chain complex I assembly"/>
    <property type="evidence" value="ECO:0007669"/>
    <property type="project" value="TreeGrafter"/>
</dbReference>
<dbReference type="InterPro" id="IPR012576">
    <property type="entry name" value="NDUFB3"/>
</dbReference>
<dbReference type="Pfam" id="PF08122">
    <property type="entry name" value="NDUF_B12"/>
    <property type="match status" value="1"/>
</dbReference>
<evidence type="ECO:0000256" key="9">
    <source>
        <dbReference type="ARBA" id="ARBA00022982"/>
    </source>
</evidence>
<evidence type="ECO:0000313" key="16">
    <source>
        <dbReference type="Proteomes" id="UP000037510"/>
    </source>
</evidence>
<keyword evidence="8" id="KW-0999">Mitochondrion inner membrane</keyword>
<evidence type="ECO:0000256" key="7">
    <source>
        <dbReference type="ARBA" id="ARBA00022692"/>
    </source>
</evidence>
<evidence type="ECO:0000256" key="8">
    <source>
        <dbReference type="ARBA" id="ARBA00022792"/>
    </source>
</evidence>
<evidence type="ECO:0000256" key="13">
    <source>
        <dbReference type="ARBA" id="ARBA00030217"/>
    </source>
</evidence>
<dbReference type="EMBL" id="JTDY01004905">
    <property type="protein sequence ID" value="KOB67607.1"/>
    <property type="molecule type" value="Genomic_DNA"/>
</dbReference>
<keyword evidence="12" id="KW-0472">Membrane</keyword>
<evidence type="ECO:0000256" key="4">
    <source>
        <dbReference type="ARBA" id="ARBA00018680"/>
    </source>
</evidence>
<protein>
    <recommendedName>
        <fullName evidence="4">NADH dehydrogenase [ubiquinone] 1 beta subcomplex subunit 3</fullName>
    </recommendedName>
    <alternativeName>
        <fullName evidence="13">Complex I-B12</fullName>
    </alternativeName>
    <alternativeName>
        <fullName evidence="14">NADH-ubiquinone oxidoreductase B12 subunit</fullName>
    </alternativeName>
</protein>
<comment type="subcellular location">
    <subcellularLocation>
        <location evidence="2">Mitochondrion inner membrane</location>
        <topology evidence="2">Single-pass membrane protein</topology>
        <orientation evidence="2">Matrix side</orientation>
    </subcellularLocation>
</comment>
<keyword evidence="7" id="KW-0812">Transmembrane</keyword>
<dbReference type="STRING" id="104452.A0A0L7KWG6"/>
<keyword evidence="6" id="KW-0679">Respiratory chain</keyword>
<proteinExistence type="inferred from homology"/>
<evidence type="ECO:0000256" key="2">
    <source>
        <dbReference type="ARBA" id="ARBA00004298"/>
    </source>
</evidence>
<keyword evidence="10" id="KW-1133">Transmembrane helix</keyword>
<evidence type="ECO:0000256" key="14">
    <source>
        <dbReference type="ARBA" id="ARBA00032688"/>
    </source>
</evidence>
<evidence type="ECO:0000256" key="5">
    <source>
        <dbReference type="ARBA" id="ARBA00022448"/>
    </source>
</evidence>
<keyword evidence="11" id="KW-0496">Mitochondrion</keyword>
<dbReference type="GO" id="GO:0022900">
    <property type="term" value="P:electron transport chain"/>
    <property type="evidence" value="ECO:0007669"/>
    <property type="project" value="InterPro"/>
</dbReference>
<dbReference type="GO" id="GO:0005743">
    <property type="term" value="C:mitochondrial inner membrane"/>
    <property type="evidence" value="ECO:0007669"/>
    <property type="project" value="UniProtKB-SubCell"/>
</dbReference>
<dbReference type="OrthoDB" id="521512at2759"/>
<organism evidence="15 16">
    <name type="scientific">Operophtera brumata</name>
    <name type="common">Winter moth</name>
    <name type="synonym">Phalaena brumata</name>
    <dbReference type="NCBI Taxonomy" id="104452"/>
    <lineage>
        <taxon>Eukaryota</taxon>
        <taxon>Metazoa</taxon>
        <taxon>Ecdysozoa</taxon>
        <taxon>Arthropoda</taxon>
        <taxon>Hexapoda</taxon>
        <taxon>Insecta</taxon>
        <taxon>Pterygota</taxon>
        <taxon>Neoptera</taxon>
        <taxon>Endopterygota</taxon>
        <taxon>Lepidoptera</taxon>
        <taxon>Glossata</taxon>
        <taxon>Ditrysia</taxon>
        <taxon>Geometroidea</taxon>
        <taxon>Geometridae</taxon>
        <taxon>Larentiinae</taxon>
        <taxon>Operophtera</taxon>
    </lineage>
</organism>
<keyword evidence="9" id="KW-0249">Electron transport</keyword>
<evidence type="ECO:0000256" key="10">
    <source>
        <dbReference type="ARBA" id="ARBA00022989"/>
    </source>
</evidence>